<gene>
    <name evidence="2" type="ORF">OE88DRAFT_1115838</name>
</gene>
<feature type="compositionally biased region" description="Polar residues" evidence="1">
    <location>
        <begin position="386"/>
        <end position="399"/>
    </location>
</feature>
<sequence>MDNGTYDTDEISEESMPPRLRKRWMRAAVERHREMYRDRIAREEALHNGDGMSVHTGEKSERGAGAEESREETRKGEDMMDVDGVQEMSREGRSAPPPTPIIESRMQLDSPIQISSSPLSSPPSSLLTSVGDSSISLPRRFEDSSIENQPHRRRRFPPVLLSPPSPSPHMSSSRGDDSPPLRHVQFEESLYSVPDHANTSPPSVPKLVDDSSIEAPAPSARRRFPPVLLSPPSSPPLTTLAPSSRAGSFHTRRSPPPPVSPASYVSHPSPSLSASAHIASPPPVGHDSPRSPSAPVSPRYSGRSGQDSPSSLPPAMSLLASTTPPLSTTRIHSPSLSATSTSPNSHPPSQHESPMPYQSGRDHSLPLTPAEIGRRPSQPLLPPIYTDSNLRSLPSSRPTPVQPPTPSAAFANLSLLSPAFGQSDSFAAQSTFESRPFRGNALSDFLRQAQRPQCSSEERDRLQDGGNLAPDGMDRSTNGEHAWIPLSREQRHRAVSNVQGPETEPQTQSRFSASQKGKGKEVLIDRSENIAEHMKLAHREPSSSATISPSDTSSAAPRESISQNLTDTREALPPLISDSAVSSTDDSMSGLALGPGTRESTPPRWNASPTPPVSLPPPKTKLTLQEFALRKKKQREEAAKREVESSSTTNNTPPSPGPSMDSLVTARLPEGESRSTGAMNYLPLSPQEFKEYAMSMQHPKGASGSTPAAKEANPATNGKDIMPTSAANGALSANFGESSPVATSRDRISRFSLEWAPFMTQRLKPSSSLHVVSKLGMPREPGEINDSPTDVLAPGDDGSPSAKSSLSCANAVPTLPRTSYPVSWPRHNTSSQPSTGYSEPSQPSTSLRDPIKLRYERSPPPAEGSAPRPPPKGPRVMSSYYDRRPAPPSGPRALQRRPLPLHPSERRGDRHDERLPRQQRFSRGRGRGRHPPPPS</sequence>
<feature type="compositionally biased region" description="Polar residues" evidence="1">
    <location>
        <begin position="330"/>
        <end position="352"/>
    </location>
</feature>
<dbReference type="EMBL" id="ML213540">
    <property type="protein sequence ID" value="TFK45593.1"/>
    <property type="molecule type" value="Genomic_DNA"/>
</dbReference>
<feature type="region of interest" description="Disordered" evidence="1">
    <location>
        <begin position="43"/>
        <end position="409"/>
    </location>
</feature>
<reference evidence="2 3" key="1">
    <citation type="journal article" date="2019" name="Nat. Ecol. Evol.">
        <title>Megaphylogeny resolves global patterns of mushroom evolution.</title>
        <authorList>
            <person name="Varga T."/>
            <person name="Krizsan K."/>
            <person name="Foldi C."/>
            <person name="Dima B."/>
            <person name="Sanchez-Garcia M."/>
            <person name="Sanchez-Ramirez S."/>
            <person name="Szollosi G.J."/>
            <person name="Szarkandi J.G."/>
            <person name="Papp V."/>
            <person name="Albert L."/>
            <person name="Andreopoulos W."/>
            <person name="Angelini C."/>
            <person name="Antonin V."/>
            <person name="Barry K.W."/>
            <person name="Bougher N.L."/>
            <person name="Buchanan P."/>
            <person name="Buyck B."/>
            <person name="Bense V."/>
            <person name="Catcheside P."/>
            <person name="Chovatia M."/>
            <person name="Cooper J."/>
            <person name="Damon W."/>
            <person name="Desjardin D."/>
            <person name="Finy P."/>
            <person name="Geml J."/>
            <person name="Haridas S."/>
            <person name="Hughes K."/>
            <person name="Justo A."/>
            <person name="Karasinski D."/>
            <person name="Kautmanova I."/>
            <person name="Kiss B."/>
            <person name="Kocsube S."/>
            <person name="Kotiranta H."/>
            <person name="LaButti K.M."/>
            <person name="Lechner B.E."/>
            <person name="Liimatainen K."/>
            <person name="Lipzen A."/>
            <person name="Lukacs Z."/>
            <person name="Mihaltcheva S."/>
            <person name="Morgado L.N."/>
            <person name="Niskanen T."/>
            <person name="Noordeloos M.E."/>
            <person name="Ohm R.A."/>
            <person name="Ortiz-Santana B."/>
            <person name="Ovrebo C."/>
            <person name="Racz N."/>
            <person name="Riley R."/>
            <person name="Savchenko A."/>
            <person name="Shiryaev A."/>
            <person name="Soop K."/>
            <person name="Spirin V."/>
            <person name="Szebenyi C."/>
            <person name="Tomsovsky M."/>
            <person name="Tulloss R.E."/>
            <person name="Uehling J."/>
            <person name="Grigoriev I.V."/>
            <person name="Vagvolgyi C."/>
            <person name="Papp T."/>
            <person name="Martin F.M."/>
            <person name="Miettinen O."/>
            <person name="Hibbett D.S."/>
            <person name="Nagy L.G."/>
        </authorList>
    </citation>
    <scope>NUCLEOTIDE SEQUENCE [LARGE SCALE GENOMIC DNA]</scope>
    <source>
        <strain evidence="2 3">OMC1185</strain>
    </source>
</reference>
<organism evidence="2 3">
    <name type="scientific">Heliocybe sulcata</name>
    <dbReference type="NCBI Taxonomy" id="5364"/>
    <lineage>
        <taxon>Eukaryota</taxon>
        <taxon>Fungi</taxon>
        <taxon>Dikarya</taxon>
        <taxon>Basidiomycota</taxon>
        <taxon>Agaricomycotina</taxon>
        <taxon>Agaricomycetes</taxon>
        <taxon>Gloeophyllales</taxon>
        <taxon>Gloeophyllaceae</taxon>
        <taxon>Heliocybe</taxon>
    </lineage>
</organism>
<feature type="compositionally biased region" description="Basic residues" evidence="1">
    <location>
        <begin position="920"/>
        <end position="935"/>
    </location>
</feature>
<feature type="compositionally biased region" description="Low complexity" evidence="1">
    <location>
        <begin position="115"/>
        <end position="127"/>
    </location>
</feature>
<feature type="compositionally biased region" description="Basic and acidic residues" evidence="1">
    <location>
        <begin position="634"/>
        <end position="644"/>
    </location>
</feature>
<feature type="compositionally biased region" description="Low complexity" evidence="1">
    <location>
        <begin position="542"/>
        <end position="557"/>
    </location>
</feature>
<feature type="region of interest" description="Disordered" evidence="1">
    <location>
        <begin position="774"/>
        <end position="935"/>
    </location>
</feature>
<protein>
    <submittedName>
        <fullName evidence="2">Uncharacterized protein</fullName>
    </submittedName>
</protein>
<evidence type="ECO:0000313" key="2">
    <source>
        <dbReference type="EMBL" id="TFK45593.1"/>
    </source>
</evidence>
<feature type="region of interest" description="Disordered" evidence="1">
    <location>
        <begin position="493"/>
        <end position="521"/>
    </location>
</feature>
<feature type="compositionally biased region" description="Low complexity" evidence="1">
    <location>
        <begin position="308"/>
        <end position="329"/>
    </location>
</feature>
<feature type="compositionally biased region" description="Pro residues" evidence="1">
    <location>
        <begin position="609"/>
        <end position="619"/>
    </location>
</feature>
<dbReference type="AlphaFoldDB" id="A0A5C3MLI1"/>
<feature type="region of interest" description="Disordered" evidence="1">
    <location>
        <begin position="537"/>
        <end position="664"/>
    </location>
</feature>
<evidence type="ECO:0000256" key="1">
    <source>
        <dbReference type="SAM" id="MobiDB-lite"/>
    </source>
</evidence>
<feature type="compositionally biased region" description="Pro residues" evidence="1">
    <location>
        <begin position="858"/>
        <end position="873"/>
    </location>
</feature>
<name>A0A5C3MLI1_9AGAM</name>
<feature type="compositionally biased region" description="Polar residues" evidence="1">
    <location>
        <begin position="816"/>
        <end position="847"/>
    </location>
</feature>
<feature type="compositionally biased region" description="Low complexity" evidence="1">
    <location>
        <begin position="261"/>
        <end position="279"/>
    </location>
</feature>
<feature type="compositionally biased region" description="Polar residues" evidence="1">
    <location>
        <begin position="496"/>
        <end position="515"/>
    </location>
</feature>
<dbReference type="Proteomes" id="UP000305948">
    <property type="component" value="Unassembled WGS sequence"/>
</dbReference>
<proteinExistence type="predicted"/>
<feature type="compositionally biased region" description="Basic and acidic residues" evidence="1">
    <location>
        <begin position="174"/>
        <end position="186"/>
    </location>
</feature>
<keyword evidence="3" id="KW-1185">Reference proteome</keyword>
<accession>A0A5C3MLI1</accession>
<feature type="compositionally biased region" description="Low complexity" evidence="1">
    <location>
        <begin position="215"/>
        <end position="227"/>
    </location>
</feature>
<feature type="region of interest" description="Disordered" evidence="1">
    <location>
        <begin position="696"/>
        <end position="725"/>
    </location>
</feature>
<feature type="compositionally biased region" description="Basic and acidic residues" evidence="1">
    <location>
        <begin position="56"/>
        <end position="78"/>
    </location>
</feature>
<evidence type="ECO:0000313" key="3">
    <source>
        <dbReference type="Proteomes" id="UP000305948"/>
    </source>
</evidence>
<feature type="compositionally biased region" description="Basic and acidic residues" evidence="1">
    <location>
        <begin position="903"/>
        <end position="916"/>
    </location>
</feature>
<feature type="region of interest" description="Disordered" evidence="1">
    <location>
        <begin position="448"/>
        <end position="479"/>
    </location>
</feature>
<feature type="compositionally biased region" description="Low complexity" evidence="1">
    <location>
        <begin position="290"/>
        <end position="301"/>
    </location>
</feature>